<comment type="subcellular location">
    <subcellularLocation>
        <location evidence="4">Cytoplasm</location>
    </subcellularLocation>
</comment>
<feature type="binding site" evidence="4">
    <location>
        <position position="57"/>
    </location>
    <ligand>
        <name>Zn(2+)</name>
        <dbReference type="ChEBI" id="CHEBI:29105"/>
    </ligand>
</feature>
<dbReference type="EC" id="2.1.3.15" evidence="4"/>
<evidence type="ECO:0000256" key="2">
    <source>
        <dbReference type="ARBA" id="ARBA00022679"/>
    </source>
</evidence>
<comment type="catalytic activity">
    <reaction evidence="4">
        <text>N(6)-carboxybiotinyl-L-lysyl-[protein] + acetyl-CoA = N(6)-biotinyl-L-lysyl-[protein] + malonyl-CoA</text>
        <dbReference type="Rhea" id="RHEA:54728"/>
        <dbReference type="Rhea" id="RHEA-COMP:10505"/>
        <dbReference type="Rhea" id="RHEA-COMP:10506"/>
        <dbReference type="ChEBI" id="CHEBI:57288"/>
        <dbReference type="ChEBI" id="CHEBI:57384"/>
        <dbReference type="ChEBI" id="CHEBI:83144"/>
        <dbReference type="ChEBI" id="CHEBI:83145"/>
        <dbReference type="EC" id="2.1.3.15"/>
    </reaction>
</comment>
<dbReference type="GO" id="GO:0009317">
    <property type="term" value="C:acetyl-CoA carboxylase complex"/>
    <property type="evidence" value="ECO:0007669"/>
    <property type="project" value="InterPro"/>
</dbReference>
<dbReference type="InterPro" id="IPR000438">
    <property type="entry name" value="Acetyl_CoA_COase_Trfase_b_su"/>
</dbReference>
<dbReference type="InterPro" id="IPR029045">
    <property type="entry name" value="ClpP/crotonase-like_dom_sf"/>
</dbReference>
<protein>
    <recommendedName>
        <fullName evidence="4">Acetyl-coenzyme A carboxylase carboxyl transferase subunit beta</fullName>
        <shortName evidence="4">ACCase subunit beta</shortName>
        <shortName evidence="4">Acetyl-CoA carboxylase carboxyltransferase subunit beta</shortName>
        <ecNumber evidence="4">2.1.3.15</ecNumber>
    </recommendedName>
</protein>
<keyword evidence="4" id="KW-0067">ATP-binding</keyword>
<proteinExistence type="inferred from homology"/>
<evidence type="ECO:0000313" key="6">
    <source>
        <dbReference type="EMBL" id="EXM39252.1"/>
    </source>
</evidence>
<dbReference type="InterPro" id="IPR034733">
    <property type="entry name" value="AcCoA_carboxyl_beta"/>
</dbReference>
<organism evidence="6 7">
    <name type="scientific">Ruminococcus albus SY3</name>
    <dbReference type="NCBI Taxonomy" id="1341156"/>
    <lineage>
        <taxon>Bacteria</taxon>
        <taxon>Bacillati</taxon>
        <taxon>Bacillota</taxon>
        <taxon>Clostridia</taxon>
        <taxon>Eubacteriales</taxon>
        <taxon>Oscillospiraceae</taxon>
        <taxon>Ruminococcus</taxon>
    </lineage>
</organism>
<comment type="function">
    <text evidence="4">Component of the acetyl coenzyme A carboxylase (ACC) complex. Biotin carboxylase (BC) catalyzes the carboxylation of biotin on its carrier protein (BCCP) and then the CO(2) group is transferred by the transcarboxylase to acetyl-CoA to form malonyl-CoA.</text>
</comment>
<dbReference type="GO" id="GO:0006633">
    <property type="term" value="P:fatty acid biosynthetic process"/>
    <property type="evidence" value="ECO:0007669"/>
    <property type="project" value="UniProtKB-KW"/>
</dbReference>
<dbReference type="PRINTS" id="PR01070">
    <property type="entry name" value="ACCCTRFRASEB"/>
</dbReference>
<evidence type="ECO:0000256" key="3">
    <source>
        <dbReference type="ARBA" id="ARBA00023098"/>
    </source>
</evidence>
<dbReference type="GO" id="GO:2001295">
    <property type="term" value="P:malonyl-CoA biosynthetic process"/>
    <property type="evidence" value="ECO:0007669"/>
    <property type="project" value="UniProtKB-UniRule"/>
</dbReference>
<dbReference type="PANTHER" id="PTHR42995:SF5">
    <property type="entry name" value="ACETYL-COENZYME A CARBOXYLASE CARBOXYL TRANSFERASE SUBUNIT BETA, CHLOROPLASTIC"/>
    <property type="match status" value="1"/>
</dbReference>
<dbReference type="SUPFAM" id="SSF52096">
    <property type="entry name" value="ClpP/crotonase"/>
    <property type="match status" value="1"/>
</dbReference>
<dbReference type="PATRIC" id="fig|1341156.4.peg.877"/>
<comment type="subunit">
    <text evidence="4">Acetyl-CoA carboxylase is a heterohexamer composed of biotin carboxyl carrier protein (AccB), biotin carboxylase (AccC) and two subunits each of ACCase subunit alpha (AccA) and ACCase subunit beta (AccD).</text>
</comment>
<dbReference type="Pfam" id="PF01039">
    <property type="entry name" value="Carboxyl_trans"/>
    <property type="match status" value="1"/>
</dbReference>
<evidence type="ECO:0000256" key="1">
    <source>
        <dbReference type="ARBA" id="ARBA00022516"/>
    </source>
</evidence>
<dbReference type="OrthoDB" id="9772975at2"/>
<dbReference type="GO" id="GO:0016743">
    <property type="term" value="F:carboxyl- or carbamoyltransferase activity"/>
    <property type="evidence" value="ECO:0007669"/>
    <property type="project" value="UniProtKB-UniRule"/>
</dbReference>
<name>A0A011V1B6_RUMAL</name>
<accession>A0A011V1B6</accession>
<dbReference type="GO" id="GO:0005524">
    <property type="term" value="F:ATP binding"/>
    <property type="evidence" value="ECO:0007669"/>
    <property type="project" value="UniProtKB-KW"/>
</dbReference>
<feature type="binding site" evidence="4">
    <location>
        <position position="60"/>
    </location>
    <ligand>
        <name>Zn(2+)</name>
        <dbReference type="ChEBI" id="CHEBI:29105"/>
    </ligand>
</feature>
<dbReference type="AlphaFoldDB" id="A0A011V1B6"/>
<feature type="binding site" evidence="4">
    <location>
        <position position="38"/>
    </location>
    <ligand>
        <name>Zn(2+)</name>
        <dbReference type="ChEBI" id="CHEBI:29105"/>
    </ligand>
</feature>
<reference evidence="6 7" key="1">
    <citation type="submission" date="2013-06" db="EMBL/GenBank/DDBJ databases">
        <title>Rumen cellulosomics: divergent fiber-degrading strategies revealed by comparative genome-wide analysis of six Ruminococcal strains.</title>
        <authorList>
            <person name="Dassa B."/>
            <person name="Borovok I."/>
            <person name="Lamed R."/>
            <person name="Flint H."/>
            <person name="Yeoman C.J."/>
            <person name="White B."/>
            <person name="Bayer E.A."/>
        </authorList>
    </citation>
    <scope>NUCLEOTIDE SEQUENCE [LARGE SCALE GENOMIC DNA]</scope>
    <source>
        <strain evidence="6 7">SY3</strain>
    </source>
</reference>
<dbReference type="UniPathway" id="UPA00655">
    <property type="reaction ID" value="UER00711"/>
</dbReference>
<comment type="caution">
    <text evidence="6">The sequence shown here is derived from an EMBL/GenBank/DDBJ whole genome shotgun (WGS) entry which is preliminary data.</text>
</comment>
<comment type="pathway">
    <text evidence="4">Lipid metabolism; malonyl-CoA biosynthesis; malonyl-CoA from acetyl-CoA: step 1/1.</text>
</comment>
<keyword evidence="4" id="KW-0276">Fatty acid metabolism</keyword>
<keyword evidence="4" id="KW-0479">Metal-binding</keyword>
<keyword evidence="4" id="KW-0963">Cytoplasm</keyword>
<keyword evidence="3 4" id="KW-0443">Lipid metabolism</keyword>
<dbReference type="InterPro" id="IPR011762">
    <property type="entry name" value="COA_CT_N"/>
</dbReference>
<gene>
    <name evidence="4" type="primary">accD</name>
    <name evidence="6" type="ORF">RASY3_04565</name>
</gene>
<dbReference type="PANTHER" id="PTHR42995">
    <property type="entry name" value="ACETYL-COENZYME A CARBOXYLASE CARBOXYL TRANSFERASE SUBUNIT BETA, CHLOROPLASTIC"/>
    <property type="match status" value="1"/>
</dbReference>
<comment type="cofactor">
    <cofactor evidence="4">
        <name>Zn(2+)</name>
        <dbReference type="ChEBI" id="CHEBI:29105"/>
    </cofactor>
    <text evidence="4">Binds 1 zinc ion per subunit.</text>
</comment>
<keyword evidence="4" id="KW-0275">Fatty acid biosynthesis</keyword>
<keyword evidence="7" id="KW-1185">Reference proteome</keyword>
<keyword evidence="4" id="KW-0862">Zinc</keyword>
<keyword evidence="4" id="KW-0863">Zinc-finger</keyword>
<evidence type="ECO:0000259" key="5">
    <source>
        <dbReference type="PROSITE" id="PS50980"/>
    </source>
</evidence>
<feature type="zinc finger region" description="C4-type" evidence="4">
    <location>
        <begin position="38"/>
        <end position="60"/>
    </location>
</feature>
<comment type="similarity">
    <text evidence="4">Belongs to the AccD/PCCB family.</text>
</comment>
<keyword evidence="2 4" id="KW-0808">Transferase</keyword>
<keyword evidence="1 4" id="KW-0444">Lipid biosynthesis</keyword>
<feature type="domain" description="CoA carboxyltransferase N-terminal" evidence="5">
    <location>
        <begin position="34"/>
        <end position="297"/>
    </location>
</feature>
<dbReference type="HAMAP" id="MF_01395">
    <property type="entry name" value="AcetylCoA_CT_beta"/>
    <property type="match status" value="1"/>
</dbReference>
<dbReference type="NCBIfam" id="TIGR00515">
    <property type="entry name" value="accD"/>
    <property type="match status" value="1"/>
</dbReference>
<evidence type="ECO:0000313" key="7">
    <source>
        <dbReference type="Proteomes" id="UP000021369"/>
    </source>
</evidence>
<dbReference type="GO" id="GO:0003989">
    <property type="term" value="F:acetyl-CoA carboxylase activity"/>
    <property type="evidence" value="ECO:0007669"/>
    <property type="project" value="InterPro"/>
</dbReference>
<dbReference type="Proteomes" id="UP000021369">
    <property type="component" value="Unassembled WGS sequence"/>
</dbReference>
<dbReference type="EMBL" id="JEOB01000002">
    <property type="protein sequence ID" value="EXM39252.1"/>
    <property type="molecule type" value="Genomic_DNA"/>
</dbReference>
<dbReference type="GO" id="GO:0008270">
    <property type="term" value="F:zinc ion binding"/>
    <property type="evidence" value="ECO:0007669"/>
    <property type="project" value="UniProtKB-UniRule"/>
</dbReference>
<sequence>MQFEDFFSVVRERLGSDKNDDGSSRKKTDIPTGLLFKCPRCRNVTFIEEFNQNGKVCPNCNYHSRLTAKERLKITVDDGSFREFDRKMISKNPINFPGYDNKQKELREKTGLTDAVLTGRAKIRGEDIVIIVMDSNYMMASMGSVVGERITRAIEYATAHKLPVIAFTASGGARMQEGIVSLMQMAKTSGAVARHNEAGGLYISVMTDPTTGGVTASFASLGDIIIAEPKVLIGFAGRRVIEGTIKQKLPDDFQSAEFMLENGFVDMIVERNKMRRVLAHLIKLHKSPEVKEVAENE</sequence>
<dbReference type="Gene3D" id="3.90.226.10">
    <property type="entry name" value="2-enoyl-CoA Hydratase, Chain A, domain 1"/>
    <property type="match status" value="1"/>
</dbReference>
<feature type="binding site" evidence="4">
    <location>
        <position position="41"/>
    </location>
    <ligand>
        <name>Zn(2+)</name>
        <dbReference type="ChEBI" id="CHEBI:29105"/>
    </ligand>
</feature>
<keyword evidence="4" id="KW-0547">Nucleotide-binding</keyword>
<dbReference type="RefSeq" id="WP_024858029.1">
    <property type="nucleotide sequence ID" value="NZ_JEOB01000002.1"/>
</dbReference>
<dbReference type="PROSITE" id="PS50980">
    <property type="entry name" value="COA_CT_NTER"/>
    <property type="match status" value="1"/>
</dbReference>
<evidence type="ECO:0000256" key="4">
    <source>
        <dbReference type="HAMAP-Rule" id="MF_01395"/>
    </source>
</evidence>